<dbReference type="GO" id="GO:0016301">
    <property type="term" value="F:kinase activity"/>
    <property type="evidence" value="ECO:0007669"/>
    <property type="project" value="UniProtKB-KW"/>
</dbReference>
<reference evidence="2 3" key="1">
    <citation type="journal article" date="2013" name="Nature">
        <title>The genomes of four tapeworm species reveal adaptations to parasitism.</title>
        <authorList>
            <person name="Tsai I.J."/>
            <person name="Zarowiecki M."/>
            <person name="Holroyd N."/>
            <person name="Garciarrubio A."/>
            <person name="Sanchez-Flores A."/>
            <person name="Brooks K.L."/>
            <person name="Tracey A."/>
            <person name="Bobes R.J."/>
            <person name="Fragoso G."/>
            <person name="Sciutto E."/>
            <person name="Aslett M."/>
            <person name="Beasley H."/>
            <person name="Bennett H.M."/>
            <person name="Cai J."/>
            <person name="Camicia F."/>
            <person name="Clark R."/>
            <person name="Cucher M."/>
            <person name="De Silva N."/>
            <person name="Day T.A."/>
            <person name="Deplazes P."/>
            <person name="Estrada K."/>
            <person name="Fernandez C."/>
            <person name="Holland P.W."/>
            <person name="Hou J."/>
            <person name="Hu S."/>
            <person name="Huckvale T."/>
            <person name="Hung S.S."/>
            <person name="Kamenetzky L."/>
            <person name="Keane J.A."/>
            <person name="Kiss F."/>
            <person name="Koziol U."/>
            <person name="Lambert O."/>
            <person name="Liu K."/>
            <person name="Luo X."/>
            <person name="Luo Y."/>
            <person name="Macchiaroli N."/>
            <person name="Nichol S."/>
            <person name="Paps J."/>
            <person name="Parkinson J."/>
            <person name="Pouchkina-Stantcheva N."/>
            <person name="Riddiford N."/>
            <person name="Rosenzvit M."/>
            <person name="Salinas G."/>
            <person name="Wasmuth J.D."/>
            <person name="Zamanian M."/>
            <person name="Zheng Y."/>
            <person name="Cai X."/>
            <person name="Soberon X."/>
            <person name="Olson P.D."/>
            <person name="Laclette J.P."/>
            <person name="Brehm K."/>
            <person name="Berriman M."/>
            <person name="Garciarrubio A."/>
            <person name="Bobes R.J."/>
            <person name="Fragoso G."/>
            <person name="Sanchez-Flores A."/>
            <person name="Estrada K."/>
            <person name="Cevallos M.A."/>
            <person name="Morett E."/>
            <person name="Gonzalez V."/>
            <person name="Portillo T."/>
            <person name="Ochoa-Leyva A."/>
            <person name="Jose M.V."/>
            <person name="Sciutto E."/>
            <person name="Landa A."/>
            <person name="Jimenez L."/>
            <person name="Valdes V."/>
            <person name="Carrero J.C."/>
            <person name="Larralde C."/>
            <person name="Morales-Montor J."/>
            <person name="Limon-Lason J."/>
            <person name="Soberon X."/>
            <person name="Laclette J.P."/>
        </authorList>
    </citation>
    <scope>NUCLEOTIDE SEQUENCE [LARGE SCALE GENOMIC DNA]</scope>
</reference>
<evidence type="ECO:0000313" key="4">
    <source>
        <dbReference type="WBParaSite" id="EgrG_000727850"/>
    </source>
</evidence>
<feature type="domain" description="RGS" evidence="1">
    <location>
        <begin position="11"/>
        <end position="156"/>
    </location>
</feature>
<dbReference type="InterPro" id="IPR052246">
    <property type="entry name" value="Cell_Polariz_PKAAnc"/>
</dbReference>
<dbReference type="PANTHER" id="PTHR13155:SF1">
    <property type="entry name" value="A-KINASE ANCHOR PROTEIN 10, MITOCHONDRIAL"/>
    <property type="match status" value="1"/>
</dbReference>
<dbReference type="InterPro" id="IPR036305">
    <property type="entry name" value="RGS_sf"/>
</dbReference>
<dbReference type="SMART" id="SM00315">
    <property type="entry name" value="RGS"/>
    <property type="match status" value="2"/>
</dbReference>
<dbReference type="GO" id="GO:0008104">
    <property type="term" value="P:intracellular protein localization"/>
    <property type="evidence" value="ECO:0007669"/>
    <property type="project" value="TreeGrafter"/>
</dbReference>
<proteinExistence type="predicted"/>
<sequence>MSSGFSRLCPSFANVINDPLLLSYFIQYLRSTNSENIFRFWLELSGCMNRRNNNGDSFKFKSQESVSSDKTVDELREKISHLPVNSVTTIYFRYISREAKLPVELPPELLSATLLRILENPYNIAAFEPCLRFTESKFYSSLFPDFLRSDLFSEFCVEIIVNDQLTLSDVLFEEALLVNFIEFLAGDPTSILLTFLMAVNAYKKEFSELMLKKDHAESVEERHQQLLHDATTICAKYLSPASDDFMGLTLEQYRSVLDAACAEKEPRENCFDDLYKLIYKTVEKNILPSFFVSSPFSRYRSKFVQKPG</sequence>
<dbReference type="PANTHER" id="PTHR13155">
    <property type="entry name" value="A-KINASE ANCHOR PROTEINS"/>
    <property type="match status" value="1"/>
</dbReference>
<evidence type="ECO:0000313" key="2">
    <source>
        <dbReference type="EMBL" id="CDS24201.1"/>
    </source>
</evidence>
<dbReference type="WBParaSite" id="EgrG_000727850">
    <property type="protein sequence ID" value="EgrG_000727850"/>
    <property type="gene ID" value="EgrG_000727850"/>
</dbReference>
<dbReference type="PROSITE" id="PS50132">
    <property type="entry name" value="RGS"/>
    <property type="match status" value="2"/>
</dbReference>
<dbReference type="Pfam" id="PF00615">
    <property type="entry name" value="RGS"/>
    <property type="match status" value="2"/>
</dbReference>
<reference evidence="2" key="2">
    <citation type="submission" date="2014-06" db="EMBL/GenBank/DDBJ databases">
        <authorList>
            <person name="Aslett M."/>
        </authorList>
    </citation>
    <scope>NUCLEOTIDE SEQUENCE</scope>
</reference>
<organism evidence="2">
    <name type="scientific">Echinococcus granulosus</name>
    <name type="common">Hydatid tapeworm</name>
    <dbReference type="NCBI Taxonomy" id="6210"/>
    <lineage>
        <taxon>Eukaryota</taxon>
        <taxon>Metazoa</taxon>
        <taxon>Spiralia</taxon>
        <taxon>Lophotrochozoa</taxon>
        <taxon>Platyhelminthes</taxon>
        <taxon>Cestoda</taxon>
        <taxon>Eucestoda</taxon>
        <taxon>Cyclophyllidea</taxon>
        <taxon>Taeniidae</taxon>
        <taxon>Echinococcus</taxon>
        <taxon>Echinococcus granulosus group</taxon>
    </lineage>
</organism>
<dbReference type="InterPro" id="IPR044926">
    <property type="entry name" value="RGS_subdomain_2"/>
</dbReference>
<evidence type="ECO:0000313" key="3">
    <source>
        <dbReference type="Proteomes" id="UP000492820"/>
    </source>
</evidence>
<gene>
    <name evidence="2" type="ORF">EgrG_000727850</name>
</gene>
<dbReference type="Proteomes" id="UP000492820">
    <property type="component" value="Unassembled WGS sequence"/>
</dbReference>
<keyword evidence="2" id="KW-0808">Transferase</keyword>
<evidence type="ECO:0000259" key="1">
    <source>
        <dbReference type="PROSITE" id="PS50132"/>
    </source>
</evidence>
<dbReference type="GO" id="GO:0005886">
    <property type="term" value="C:plasma membrane"/>
    <property type="evidence" value="ECO:0007669"/>
    <property type="project" value="TreeGrafter"/>
</dbReference>
<dbReference type="AlphaFoldDB" id="A0A068WWH9"/>
<feature type="domain" description="RGS" evidence="1">
    <location>
        <begin position="166"/>
        <end position="300"/>
    </location>
</feature>
<reference evidence="4" key="3">
    <citation type="submission" date="2020-10" db="UniProtKB">
        <authorList>
            <consortium name="WormBaseParasite"/>
        </authorList>
    </citation>
    <scope>IDENTIFICATION</scope>
</reference>
<dbReference type="InterPro" id="IPR016137">
    <property type="entry name" value="RGS"/>
</dbReference>
<dbReference type="GO" id="GO:0005739">
    <property type="term" value="C:mitochondrion"/>
    <property type="evidence" value="ECO:0007669"/>
    <property type="project" value="TreeGrafter"/>
</dbReference>
<keyword evidence="2" id="KW-0418">Kinase</keyword>
<accession>A0A068WWH9</accession>
<name>A0A068WWH9_ECHGR</name>
<dbReference type="SUPFAM" id="SSF48097">
    <property type="entry name" value="Regulator of G-protein signaling, RGS"/>
    <property type="match status" value="2"/>
</dbReference>
<dbReference type="EMBL" id="LK028599">
    <property type="protein sequence ID" value="CDS24201.1"/>
    <property type="molecule type" value="Genomic_DNA"/>
</dbReference>
<protein>
    <submittedName>
        <fullName evidence="2 4">A kinase anchor protein 10 mitochondrial</fullName>
    </submittedName>
</protein>
<dbReference type="Gene3D" id="1.10.167.10">
    <property type="entry name" value="Regulator of G-protein Signalling 4, domain 2"/>
    <property type="match status" value="2"/>
</dbReference>